<dbReference type="SFLD" id="SFLDS00003">
    <property type="entry name" value="Haloacid_Dehalogenase"/>
    <property type="match status" value="1"/>
</dbReference>
<reference evidence="2 3" key="1">
    <citation type="submission" date="2018-12" db="EMBL/GenBank/DDBJ databases">
        <authorList>
            <person name="Li S."/>
            <person name="Yang R."/>
            <person name="Chen G."/>
            <person name="Zou L."/>
            <person name="Zhang C."/>
            <person name="Chen Y."/>
            <person name="Liu Z."/>
            <person name="Li Y."/>
            <person name="Yan Y."/>
            <person name="Huang M."/>
            <person name="Chen T."/>
        </authorList>
    </citation>
    <scope>NUCLEOTIDE SEQUENCE [LARGE SCALE GENOMIC DNA]</scope>
    <source>
        <strain evidence="2 3">2014</strain>
    </source>
</reference>
<accession>A0ABM7CRA5</accession>
<dbReference type="RefSeq" id="WP_125464071.1">
    <property type="nucleotide sequence ID" value="NZ_CP034337.1"/>
</dbReference>
<dbReference type="Gene3D" id="3.40.50.1000">
    <property type="entry name" value="HAD superfamily/HAD-like"/>
    <property type="match status" value="1"/>
</dbReference>
<name>A0ABM7CRA5_9PSED</name>
<dbReference type="SUPFAM" id="SSF56784">
    <property type="entry name" value="HAD-like"/>
    <property type="match status" value="1"/>
</dbReference>
<keyword evidence="3" id="KW-1185">Reference proteome</keyword>
<dbReference type="Pfam" id="PF00702">
    <property type="entry name" value="Hydrolase"/>
    <property type="match status" value="1"/>
</dbReference>
<evidence type="ECO:0000313" key="3">
    <source>
        <dbReference type="Proteomes" id="UP000272622"/>
    </source>
</evidence>
<dbReference type="SFLD" id="SFLDG01129">
    <property type="entry name" value="C1.5:_HAD__Beta-PGM__Phosphata"/>
    <property type="match status" value="1"/>
</dbReference>
<protein>
    <submittedName>
        <fullName evidence="2">HAD family hydrolase</fullName>
    </submittedName>
</protein>
<dbReference type="InterPro" id="IPR023214">
    <property type="entry name" value="HAD_sf"/>
</dbReference>
<keyword evidence="1 2" id="KW-0378">Hydrolase</keyword>
<dbReference type="InterPro" id="IPR051540">
    <property type="entry name" value="S-2-haloacid_dehalogenase"/>
</dbReference>
<organism evidence="2 3">
    <name type="scientific">Pseudomonas oryziphila</name>
    <dbReference type="NCBI Taxonomy" id="2894079"/>
    <lineage>
        <taxon>Bacteria</taxon>
        <taxon>Pseudomonadati</taxon>
        <taxon>Pseudomonadota</taxon>
        <taxon>Gammaproteobacteria</taxon>
        <taxon>Pseudomonadales</taxon>
        <taxon>Pseudomonadaceae</taxon>
        <taxon>Pseudomonas</taxon>
    </lineage>
</organism>
<evidence type="ECO:0000256" key="1">
    <source>
        <dbReference type="ARBA" id="ARBA00022801"/>
    </source>
</evidence>
<sequence>MTAAVIFDLFGTLLEIRDRQNPYRRLLRLGSQQGRVASTDDIRWIMTHDHGIEGTAAEFGIKLSSSQLAELQSCLELELESITLFEDALPALALLRHHQIKIGVCSNLGGPYCSVARNLLPGLDGYALSAEVGLMKPDVAMYQHICTQLEVAPSQLPGSNAPHVLMIGDSRRCDADGPRVAGIEGYHLDRSGAGRFCDLLEFVTGINTSRG</sequence>
<proteinExistence type="predicted"/>
<dbReference type="GO" id="GO:0016787">
    <property type="term" value="F:hydrolase activity"/>
    <property type="evidence" value="ECO:0007669"/>
    <property type="project" value="UniProtKB-KW"/>
</dbReference>
<dbReference type="PANTHER" id="PTHR43316">
    <property type="entry name" value="HYDROLASE, HALOACID DELAHOGENASE-RELATED"/>
    <property type="match status" value="1"/>
</dbReference>
<dbReference type="InterPro" id="IPR036412">
    <property type="entry name" value="HAD-like_sf"/>
</dbReference>
<gene>
    <name evidence="2" type="ORF">EI693_13095</name>
</gene>
<dbReference type="PANTHER" id="PTHR43316:SF3">
    <property type="entry name" value="HALOACID DEHALOGENASE, TYPE II (AFU_ORTHOLOGUE AFUA_2G07750)-RELATED"/>
    <property type="match status" value="1"/>
</dbReference>
<dbReference type="EMBL" id="CP034337">
    <property type="protein sequence ID" value="AZL73967.1"/>
    <property type="molecule type" value="Genomic_DNA"/>
</dbReference>
<dbReference type="Proteomes" id="UP000272622">
    <property type="component" value="Chromosome"/>
</dbReference>
<evidence type="ECO:0000313" key="2">
    <source>
        <dbReference type="EMBL" id="AZL73967.1"/>
    </source>
</evidence>